<accession>A0A916EKJ9</accession>
<dbReference type="AlphaFoldDB" id="A0A916EKJ9"/>
<dbReference type="Proteomes" id="UP000684084">
    <property type="component" value="Unassembled WGS sequence"/>
</dbReference>
<gene>
    <name evidence="1" type="ORF">CHRIB12_LOCUS23341</name>
</gene>
<organism evidence="1 2">
    <name type="scientific">Rhizophagus irregularis</name>
    <dbReference type="NCBI Taxonomy" id="588596"/>
    <lineage>
        <taxon>Eukaryota</taxon>
        <taxon>Fungi</taxon>
        <taxon>Fungi incertae sedis</taxon>
        <taxon>Mucoromycota</taxon>
        <taxon>Glomeromycotina</taxon>
        <taxon>Glomeromycetes</taxon>
        <taxon>Glomerales</taxon>
        <taxon>Glomeraceae</taxon>
        <taxon>Rhizophagus</taxon>
    </lineage>
</organism>
<evidence type="ECO:0000313" key="1">
    <source>
        <dbReference type="EMBL" id="CAB5394474.1"/>
    </source>
</evidence>
<comment type="caution">
    <text evidence="1">The sequence shown here is derived from an EMBL/GenBank/DDBJ whole genome shotgun (WGS) entry which is preliminary data.</text>
</comment>
<protein>
    <submittedName>
        <fullName evidence="1">Uncharacterized protein</fullName>
    </submittedName>
</protein>
<evidence type="ECO:0000313" key="2">
    <source>
        <dbReference type="Proteomes" id="UP000684084"/>
    </source>
</evidence>
<dbReference type="OrthoDB" id="2341992at2759"/>
<reference evidence="1" key="1">
    <citation type="submission" date="2020-05" db="EMBL/GenBank/DDBJ databases">
        <authorList>
            <person name="Rincon C."/>
            <person name="Sanders R I."/>
            <person name="Robbins C."/>
            <person name="Chaturvedi A."/>
        </authorList>
    </citation>
    <scope>NUCLEOTIDE SEQUENCE</scope>
    <source>
        <strain evidence="1">CHB12</strain>
    </source>
</reference>
<dbReference type="EMBL" id="CAGKOT010000089">
    <property type="protein sequence ID" value="CAB5394474.1"/>
    <property type="molecule type" value="Genomic_DNA"/>
</dbReference>
<sequence>MLSTINLELWKVTIHTKEVDGKFDKKLKKLMNRPHMEINSCKELSQQNVQVKCKVHSYSHARLIYWMICNRKQIEFWRITLKYDGLYQLVFLVEMTFPTEVAEFLVIISVMERCYELKSWFLKLSKR</sequence>
<dbReference type="VEuPathDB" id="FungiDB:RhiirFUN_011906"/>
<proteinExistence type="predicted"/>
<name>A0A916EKJ9_9GLOM</name>